<gene>
    <name evidence="1" type="ORF">J2W40_002710</name>
</gene>
<protein>
    <submittedName>
        <fullName evidence="1">Uncharacterized protein</fullName>
    </submittedName>
</protein>
<dbReference type="InterPro" id="IPR045502">
    <property type="entry name" value="DUF6489"/>
</dbReference>
<keyword evidence="2" id="KW-1185">Reference proteome</keyword>
<accession>A0ABU1X3N0</accession>
<reference evidence="1 2" key="1">
    <citation type="submission" date="2023-07" db="EMBL/GenBank/DDBJ databases">
        <title>Sorghum-associated microbial communities from plants grown in Nebraska, USA.</title>
        <authorList>
            <person name="Schachtman D."/>
        </authorList>
    </citation>
    <scope>NUCLEOTIDE SEQUENCE [LARGE SCALE GENOMIC DNA]</scope>
    <source>
        <strain evidence="1 2">4256</strain>
    </source>
</reference>
<sequence>MKVTVDVDCSPAEARAFLGLPDVTPIHDKYIRTVLDSFEGVGNVEQMETLFKSFSPMGDAGVRLFQQMMNIGLSGMGGTGDKK</sequence>
<comment type="caution">
    <text evidence="1">The sequence shown here is derived from an EMBL/GenBank/DDBJ whole genome shotgun (WGS) entry which is preliminary data.</text>
</comment>
<name>A0ABU1X3N0_SPHXE</name>
<evidence type="ECO:0000313" key="2">
    <source>
        <dbReference type="Proteomes" id="UP001267638"/>
    </source>
</evidence>
<dbReference type="RefSeq" id="WP_096063315.1">
    <property type="nucleotide sequence ID" value="NZ_JAVDWV010000012.1"/>
</dbReference>
<dbReference type="Pfam" id="PF20099">
    <property type="entry name" value="DUF6489"/>
    <property type="match status" value="1"/>
</dbReference>
<dbReference type="Proteomes" id="UP001267638">
    <property type="component" value="Unassembled WGS sequence"/>
</dbReference>
<evidence type="ECO:0000313" key="1">
    <source>
        <dbReference type="EMBL" id="MDR7155874.1"/>
    </source>
</evidence>
<organism evidence="1 2">
    <name type="scientific">Sphingobium xenophagum</name>
    <dbReference type="NCBI Taxonomy" id="121428"/>
    <lineage>
        <taxon>Bacteria</taxon>
        <taxon>Pseudomonadati</taxon>
        <taxon>Pseudomonadota</taxon>
        <taxon>Alphaproteobacteria</taxon>
        <taxon>Sphingomonadales</taxon>
        <taxon>Sphingomonadaceae</taxon>
        <taxon>Sphingobium</taxon>
    </lineage>
</organism>
<dbReference type="EMBL" id="JAVDWV010000012">
    <property type="protein sequence ID" value="MDR7155874.1"/>
    <property type="molecule type" value="Genomic_DNA"/>
</dbReference>
<proteinExistence type="predicted"/>